<dbReference type="InterPro" id="IPR003786">
    <property type="entry name" value="FdhD"/>
</dbReference>
<dbReference type="eggNOG" id="arCOG04358">
    <property type="taxonomic scope" value="Archaea"/>
</dbReference>
<accession>E1RIG2</accession>
<dbReference type="GO" id="GO:0016783">
    <property type="term" value="F:sulfurtransferase activity"/>
    <property type="evidence" value="ECO:0007669"/>
    <property type="project" value="InterPro"/>
</dbReference>
<proteinExistence type="predicted"/>
<dbReference type="SUPFAM" id="SSF53927">
    <property type="entry name" value="Cytidine deaminase-like"/>
    <property type="match status" value="1"/>
</dbReference>
<organism evidence="3 4">
    <name type="scientific">Methanolacinia petrolearia (strain DSM 11571 / OCM 486 / SEBR 4847)</name>
    <name type="common">Methanoplanus petrolearius</name>
    <dbReference type="NCBI Taxonomy" id="679926"/>
    <lineage>
        <taxon>Archaea</taxon>
        <taxon>Methanobacteriati</taxon>
        <taxon>Methanobacteriota</taxon>
        <taxon>Stenosarchaea group</taxon>
        <taxon>Methanomicrobia</taxon>
        <taxon>Methanomicrobiales</taxon>
        <taxon>Methanomicrobiaceae</taxon>
        <taxon>Methanolacinia</taxon>
    </lineage>
</organism>
<dbReference type="HOGENOM" id="CLU_056887_4_2_2"/>
<evidence type="ECO:0000313" key="4">
    <source>
        <dbReference type="Proteomes" id="UP000006565"/>
    </source>
</evidence>
<dbReference type="AlphaFoldDB" id="E1RIG2"/>
<reference evidence="3 4" key="1">
    <citation type="journal article" date="2010" name="Stand. Genomic Sci.">
        <title>Complete genome sequence of Methanoplanus petrolearius type strain (SEBR 4847).</title>
        <authorList>
            <person name="Brambilla E."/>
            <person name="Djao O.D."/>
            <person name="Daligault H."/>
            <person name="Lapidus A."/>
            <person name="Lucas S."/>
            <person name="Hammon N."/>
            <person name="Nolan M."/>
            <person name="Tice H."/>
            <person name="Cheng J.F."/>
            <person name="Han C."/>
            <person name="Tapia R."/>
            <person name="Goodwin L."/>
            <person name="Pitluck S."/>
            <person name="Liolios K."/>
            <person name="Ivanova N."/>
            <person name="Mavromatis K."/>
            <person name="Mikhailova N."/>
            <person name="Pati A."/>
            <person name="Chen A."/>
            <person name="Palaniappan K."/>
            <person name="Land M."/>
            <person name="Hauser L."/>
            <person name="Chang Y.J."/>
            <person name="Jeffries C.D."/>
            <person name="Rohde M."/>
            <person name="Spring S."/>
            <person name="Sikorski J."/>
            <person name="Goker M."/>
            <person name="Woyke T."/>
            <person name="Bristow J."/>
            <person name="Eisen J.A."/>
            <person name="Markowitz V."/>
            <person name="Hugenholtz P."/>
            <person name="Kyrpides N.C."/>
            <person name="Klenk H.P."/>
        </authorList>
    </citation>
    <scope>NUCLEOTIDE SEQUENCE [LARGE SCALE GENOMIC DNA]</scope>
    <source>
        <strain evidence="4">DSM 11571 / OCM 486 / SEBR 4847</strain>
    </source>
</reference>
<name>E1RIG2_METP4</name>
<dbReference type="Proteomes" id="UP000006565">
    <property type="component" value="Chromosome"/>
</dbReference>
<dbReference type="KEGG" id="mpi:Mpet_0701"/>
<dbReference type="PANTHER" id="PTHR30592:SF1">
    <property type="entry name" value="SULFUR CARRIER PROTEIN FDHD"/>
    <property type="match status" value="1"/>
</dbReference>
<dbReference type="GeneID" id="9743150"/>
<dbReference type="PIRSF" id="PIRSF015626">
    <property type="entry name" value="FdhD"/>
    <property type="match status" value="1"/>
</dbReference>
<dbReference type="NCBIfam" id="TIGR00129">
    <property type="entry name" value="fdhD_narQ"/>
    <property type="match status" value="1"/>
</dbReference>
<dbReference type="GO" id="GO:0006777">
    <property type="term" value="P:Mo-molybdopterin cofactor biosynthetic process"/>
    <property type="evidence" value="ECO:0007669"/>
    <property type="project" value="UniProtKB-KW"/>
</dbReference>
<dbReference type="PANTHER" id="PTHR30592">
    <property type="entry name" value="FORMATE DEHYDROGENASE"/>
    <property type="match status" value="1"/>
</dbReference>
<dbReference type="EMBL" id="CP002117">
    <property type="protein sequence ID" value="ADN35475.1"/>
    <property type="molecule type" value="Genomic_DNA"/>
</dbReference>
<keyword evidence="1" id="KW-0963">Cytoplasm</keyword>
<sequence length="244" mass="26447">MMKLGTIDALKVTGKNISKISDCIAPEERVEIFLNDSYITTQVANTDNIAELGAGYVISESLSGYVDKVEVRENKVYVYGADPGKITIECSTSGSADVVKAPKKVESKTSISGEMIFRISHMIVSEEWRQTGGMHCSVLFKDGNVLAKMSDIGRHNTIDKIIGFAVLNGIDLSECYVGCTGRQPSGMVSKCANAGIPIIISKAASTTGGIQTARKTGITLICFARDERFTVYSNEWRISDLKKI</sequence>
<evidence type="ECO:0000256" key="1">
    <source>
        <dbReference type="ARBA" id="ARBA00022490"/>
    </source>
</evidence>
<dbReference type="Pfam" id="PF02634">
    <property type="entry name" value="FdhD-NarQ"/>
    <property type="match status" value="1"/>
</dbReference>
<dbReference type="RefSeq" id="WP_013328653.1">
    <property type="nucleotide sequence ID" value="NC_014507.1"/>
</dbReference>
<dbReference type="Gene3D" id="3.40.140.10">
    <property type="entry name" value="Cytidine Deaminase, domain 2"/>
    <property type="match status" value="1"/>
</dbReference>
<evidence type="ECO:0000313" key="3">
    <source>
        <dbReference type="EMBL" id="ADN35475.1"/>
    </source>
</evidence>
<evidence type="ECO:0000256" key="2">
    <source>
        <dbReference type="ARBA" id="ARBA00023150"/>
    </source>
</evidence>
<gene>
    <name evidence="3" type="ordered locus">Mpet_0701</name>
</gene>
<keyword evidence="2" id="KW-0501">Molybdenum cofactor biosynthesis</keyword>
<keyword evidence="4" id="KW-1185">Reference proteome</keyword>
<dbReference type="InterPro" id="IPR016193">
    <property type="entry name" value="Cytidine_deaminase-like"/>
</dbReference>
<dbReference type="OrthoDB" id="57189at2157"/>
<dbReference type="STRING" id="679926.Mpet_0701"/>
<protein>
    <submittedName>
        <fullName evidence="3">Formate dehydrogenase family accessory protein FdhD</fullName>
    </submittedName>
</protein>